<keyword evidence="3" id="KW-1185">Reference proteome</keyword>
<name>A0A8J5KA67_ZINOF</name>
<dbReference type="AlphaFoldDB" id="A0A8J5KA67"/>
<evidence type="ECO:0000313" key="2">
    <source>
        <dbReference type="EMBL" id="KAG6480690.1"/>
    </source>
</evidence>
<sequence>MKGEEGDKIMGPLFPRLHVNDTDKGGPRAPPRNKMALYEQLRVPSQRFNSSSFAPPFPPDHSNDLVPSLSSSQVGTSFVFNHLLAFFCLLSCLSSCYDASIPVSKMNAVAFIFWGFGQQRKMLSPFHMTCQMPVHSAEKARTSDGMNLVGKSMELERKPIKHVSSENMFGTGLASECRLQRQENSSMKLSCEKVLDDADDIVVHTFDQLESVAYLKKDTHKTTPKITTSISHKIQKSLTSGNSSSRGTNLDQKLLEDTEMSGIRSRSCHETFIGNLKEISPIEKTKETKEKSPFNRIINLHNSSKNSFVRTDTNSFGFENFVNGKMVLCQENGDLSNSHTLNGIAIPISDKSLEAKSELFPKLSPRKIPGTISLSRNCFNEDNAKKNGLLVYGDAEKQDDAYEPSMADTVPSLDMSPHDIIAVIGTKNFWKARTAIANQQRLFGIQVFELHRLIKVQKLIAASPQLLLEGNNYLSKPSVKSLHDAKEPQCNKNSQPVEFKRQDDLRKINHNVEQPIEVGIAPVLPVCVEGSKRGPQDQVPQIGPHAVVPSAVPFFPNEKPSPWCFPPLANQWLVPVMSPSEGLVYKPYSGHCPPAGGFVPHLSGGCTPLGVYPLAGDFMNSAYGIPVSHQAPNMILPGPSAMVPHYFPTTYGLRPSKPIISSSAVEQVSNLSGSHANGKNMFHHSRKEAIPGNLGKFQVLKNSELQGSTVSNPSEKTHPEGGSQVPPIAAAPTASRDSQTHVIKVVPHNAMSATESAVRIFLSIQKERQQHES</sequence>
<evidence type="ECO:0000256" key="1">
    <source>
        <dbReference type="SAM" id="MobiDB-lite"/>
    </source>
</evidence>
<accession>A0A8J5KA67</accession>
<feature type="region of interest" description="Disordered" evidence="1">
    <location>
        <begin position="707"/>
        <end position="736"/>
    </location>
</feature>
<protein>
    <recommendedName>
        <fullName evidence="4">Protein EARLY FLOWERING 3</fullName>
    </recommendedName>
</protein>
<gene>
    <name evidence="2" type="ORF">ZIOFF_057275</name>
</gene>
<comment type="caution">
    <text evidence="2">The sequence shown here is derived from an EMBL/GenBank/DDBJ whole genome shotgun (WGS) entry which is preliminary data.</text>
</comment>
<reference evidence="2 3" key="1">
    <citation type="submission" date="2020-08" db="EMBL/GenBank/DDBJ databases">
        <title>Plant Genome Project.</title>
        <authorList>
            <person name="Zhang R.-G."/>
        </authorList>
    </citation>
    <scope>NUCLEOTIDE SEQUENCE [LARGE SCALE GENOMIC DNA]</scope>
    <source>
        <tissue evidence="2">Rhizome</tissue>
    </source>
</reference>
<dbReference type="GO" id="GO:2000028">
    <property type="term" value="P:regulation of photoperiodism, flowering"/>
    <property type="evidence" value="ECO:0007669"/>
    <property type="project" value="InterPro"/>
</dbReference>
<organism evidence="2 3">
    <name type="scientific">Zingiber officinale</name>
    <name type="common">Ginger</name>
    <name type="synonym">Amomum zingiber</name>
    <dbReference type="NCBI Taxonomy" id="94328"/>
    <lineage>
        <taxon>Eukaryota</taxon>
        <taxon>Viridiplantae</taxon>
        <taxon>Streptophyta</taxon>
        <taxon>Embryophyta</taxon>
        <taxon>Tracheophyta</taxon>
        <taxon>Spermatophyta</taxon>
        <taxon>Magnoliopsida</taxon>
        <taxon>Liliopsida</taxon>
        <taxon>Zingiberales</taxon>
        <taxon>Zingiberaceae</taxon>
        <taxon>Zingiber</taxon>
    </lineage>
</organism>
<dbReference type="EMBL" id="JACMSC010000016">
    <property type="protein sequence ID" value="KAG6480690.1"/>
    <property type="molecule type" value="Genomic_DNA"/>
</dbReference>
<evidence type="ECO:0008006" key="4">
    <source>
        <dbReference type="Google" id="ProtNLM"/>
    </source>
</evidence>
<proteinExistence type="predicted"/>
<dbReference type="Proteomes" id="UP000734854">
    <property type="component" value="Unassembled WGS sequence"/>
</dbReference>
<dbReference type="PANTHER" id="PTHR34281">
    <property type="entry name" value="PROTEIN EARLY FLOWERING 3"/>
    <property type="match status" value="1"/>
</dbReference>
<dbReference type="PANTHER" id="PTHR34281:SF2">
    <property type="entry name" value="PROTEIN EARLY FLOWERING 3"/>
    <property type="match status" value="1"/>
</dbReference>
<evidence type="ECO:0000313" key="3">
    <source>
        <dbReference type="Proteomes" id="UP000734854"/>
    </source>
</evidence>
<dbReference type="InterPro" id="IPR039319">
    <property type="entry name" value="ELF3-like"/>
</dbReference>